<dbReference type="EMBL" id="MOBU01000006">
    <property type="protein sequence ID" value="RON69199.1"/>
    <property type="molecule type" value="Genomic_DNA"/>
</dbReference>
<dbReference type="CDD" id="cd04301">
    <property type="entry name" value="NAT_SF"/>
    <property type="match status" value="1"/>
</dbReference>
<dbReference type="SUPFAM" id="SSF55729">
    <property type="entry name" value="Acyl-CoA N-acyltransferases (Nat)"/>
    <property type="match status" value="1"/>
</dbReference>
<evidence type="ECO:0000259" key="1">
    <source>
        <dbReference type="PROSITE" id="PS51186"/>
    </source>
</evidence>
<dbReference type="Gene3D" id="3.40.630.30">
    <property type="match status" value="1"/>
</dbReference>
<organism evidence="2 3">
    <name type="scientific">Pseudomonas fluorescens</name>
    <dbReference type="NCBI Taxonomy" id="294"/>
    <lineage>
        <taxon>Bacteria</taxon>
        <taxon>Pseudomonadati</taxon>
        <taxon>Pseudomonadota</taxon>
        <taxon>Gammaproteobacteria</taxon>
        <taxon>Pseudomonadales</taxon>
        <taxon>Pseudomonadaceae</taxon>
        <taxon>Pseudomonas</taxon>
    </lineage>
</organism>
<dbReference type="InterPro" id="IPR000182">
    <property type="entry name" value="GNAT_dom"/>
</dbReference>
<dbReference type="RefSeq" id="WP_123531099.1">
    <property type="nucleotide sequence ID" value="NZ_MOBU01000006.1"/>
</dbReference>
<dbReference type="AlphaFoldDB" id="A0A423LLJ1"/>
<gene>
    <name evidence="2" type="ORF">BK671_07080</name>
</gene>
<feature type="domain" description="N-acetyltransferase" evidence="1">
    <location>
        <begin position="17"/>
        <end position="157"/>
    </location>
</feature>
<evidence type="ECO:0000313" key="2">
    <source>
        <dbReference type="EMBL" id="RON69199.1"/>
    </source>
</evidence>
<name>A0A423LLJ1_PSEFL</name>
<reference evidence="2 3" key="1">
    <citation type="submission" date="2016-10" db="EMBL/GenBank/DDBJ databases">
        <title>Comparative genome analysis of multiple Pseudomonas spp. focuses on biocontrol and plant growth promoting traits.</title>
        <authorList>
            <person name="Tao X.-Y."/>
            <person name="Taylor C.G."/>
        </authorList>
    </citation>
    <scope>NUCLEOTIDE SEQUENCE [LARGE SCALE GENOMIC DNA]</scope>
    <source>
        <strain evidence="2 3">24D3</strain>
    </source>
</reference>
<proteinExistence type="predicted"/>
<dbReference type="GO" id="GO:0016747">
    <property type="term" value="F:acyltransferase activity, transferring groups other than amino-acyl groups"/>
    <property type="evidence" value="ECO:0007669"/>
    <property type="project" value="InterPro"/>
</dbReference>
<dbReference type="Proteomes" id="UP000285757">
    <property type="component" value="Unassembled WGS sequence"/>
</dbReference>
<evidence type="ECO:0000313" key="3">
    <source>
        <dbReference type="Proteomes" id="UP000285757"/>
    </source>
</evidence>
<dbReference type="Pfam" id="PF00583">
    <property type="entry name" value="Acetyltransf_1"/>
    <property type="match status" value="1"/>
</dbReference>
<dbReference type="InterPro" id="IPR016181">
    <property type="entry name" value="Acyl_CoA_acyltransferase"/>
</dbReference>
<comment type="caution">
    <text evidence="2">The sequence shown here is derived from an EMBL/GenBank/DDBJ whole genome shotgun (WGS) entry which is preliminary data.</text>
</comment>
<protein>
    <submittedName>
        <fullName evidence="2">GNAT family N-acetyltransferase</fullName>
    </submittedName>
</protein>
<sequence>MSTLTYQSCPNAGDTTFELRRATAADLAFARELTCQNMLRYYIDHDLLWQDEAFDVAWAGRESWLIMRGDAAIGFFSLSQDLRALYIRELQVAQTFQGQGGGSWAIDQVIAISHRYRRPALRLTVFKNNPAKNLYLRKGMRVQGEDECFLRMQLDFSTPVL</sequence>
<dbReference type="PROSITE" id="PS51186">
    <property type="entry name" value="GNAT"/>
    <property type="match status" value="1"/>
</dbReference>
<accession>A0A423LLJ1</accession>
<keyword evidence="2" id="KW-0808">Transferase</keyword>